<proteinExistence type="predicted"/>
<name>T0KMW0_COLGC</name>
<dbReference type="OrthoDB" id="5396681at2759"/>
<sequence>MQNHDPQDEFAELCRRYKEYPKFQLHTQSPQEAWYNETQWDKLQEKEKTVFCATHENIDVWETGGLNKFPAQETSISGVNDLKQHLVRSDKDPIVRHLFLASPDSRSPLNCSVDMFKFACAYHEVDPYFLESLHAFGEQDEPIDLCLSQFRGQNILSADSNGSRELKKLGRSGRETRVSYLLRSVEFSENEEEGLNWKFRQTANYHSFDLKTGRALWINIKGSELFKERILQFRHLLNVPPKTELNEGDVSHHLQASLATHLIYLSWCDENWRQFINDIEGAIKRIIAPAREALVDDHVGEDGLEIYPKLMRETISRKSTTNSKNSPSKTNTMVSGTTLTKSPMLSRMMSATSSTLRSWTRTQTNLPTDLEKGPPQETSADNASSPSLGLDPRGMLKDIRFKHMQSLHHHAETIQKSMLILDLNVGVLKNIGEHYDNLAVTEFKDMDACKAVINEFLREIASISKMLETRSRQLKCLAANLEQGISLYDKALQQRSDQINTKLAEYAQKNSEQMQIISDKTSRQTTSMHVITVATLFFLPATFVATFFQSGVFLWNEETPEEMQAPFKWQGDNFRLFIKITIPLTITVVFKILRGSSDTLKVMYDNEVDMYKNLIKEDSFNHIMRYYGSFQSLDVRVIILEYANGGTLESFFEHQPPPQSKAERELFWNCLMGLSRGLERIHNLTDSKEYSKGAWMRRGTHQDIHPQNILVCNEGFGNMHGFAFKFADMGTGHIRRMRYKGLDEDAMDQEGNGMYNLIATVDLVWHICLADKTGLSKYLNPTPKKQRGRHPFKIFPQLAIDVNKVKGDKGRDQIFLVDDSASMKNHKEAVGRTCRVLAYVLKEGGADPDEAFDLYFTSAQPNVRSGKSSDLQKAVQECKFSDNTCDMQSSLDLIATKVIQNRKQVSIYVLTNGHWNLQSEEKFCGVDFPIRRLIRYIKKEDKQRNWVGIQFIRFFDQPFSNEDKLGQERLIRLDEELETEADRDIVDTTDFGKDVHKMLTGALSRWEDAVGEREKDLET</sequence>
<dbReference type="Proteomes" id="UP000015530">
    <property type="component" value="Unassembled WGS sequence"/>
</dbReference>
<evidence type="ECO:0000259" key="2">
    <source>
        <dbReference type="PROSITE" id="PS50011"/>
    </source>
</evidence>
<feature type="compositionally biased region" description="Polar residues" evidence="1">
    <location>
        <begin position="376"/>
        <end position="387"/>
    </location>
</feature>
<evidence type="ECO:0000313" key="3">
    <source>
        <dbReference type="EMBL" id="EQB57022.1"/>
    </source>
</evidence>
<dbReference type="PANTHER" id="PTHR24359">
    <property type="entry name" value="SERINE/THREONINE-PROTEIN KINASE SBK1"/>
    <property type="match status" value="1"/>
</dbReference>
<feature type="region of interest" description="Disordered" evidence="1">
    <location>
        <begin position="315"/>
        <end position="389"/>
    </location>
</feature>
<dbReference type="GO" id="GO:0004674">
    <property type="term" value="F:protein serine/threonine kinase activity"/>
    <property type="evidence" value="ECO:0007669"/>
    <property type="project" value="TreeGrafter"/>
</dbReference>
<dbReference type="Gene3D" id="1.20.58.340">
    <property type="entry name" value="Magnesium transport protein CorA, transmembrane region"/>
    <property type="match status" value="1"/>
</dbReference>
<reference evidence="4" key="1">
    <citation type="journal article" date="2013" name="Mol. Plant Microbe Interact.">
        <title>Global aspects of pacC regulation of pathogenicity genes in Colletotrichum gloeosporioides as revealed by transcriptome analysis.</title>
        <authorList>
            <person name="Alkan N."/>
            <person name="Meng X."/>
            <person name="Friedlander G."/>
            <person name="Reuveni E."/>
            <person name="Sukno S."/>
            <person name="Sherman A."/>
            <person name="Thon M."/>
            <person name="Fluhr R."/>
            <person name="Prusky D."/>
        </authorList>
    </citation>
    <scope>NUCLEOTIDE SEQUENCE [LARGE SCALE GENOMIC DNA]</scope>
    <source>
        <strain evidence="4">Cg-14</strain>
    </source>
</reference>
<dbReference type="Pfam" id="PF26616">
    <property type="entry name" value="CorA-like"/>
    <property type="match status" value="1"/>
</dbReference>
<comment type="caution">
    <text evidence="3">The sequence shown here is derived from an EMBL/GenBank/DDBJ whole genome shotgun (WGS) entry which is preliminary data.</text>
</comment>
<feature type="compositionally biased region" description="Polar residues" evidence="1">
    <location>
        <begin position="333"/>
        <end position="367"/>
    </location>
</feature>
<dbReference type="HOGENOM" id="CLU_296296_0_0_1"/>
<dbReference type="STRING" id="1237896.T0KMW0"/>
<dbReference type="GO" id="GO:0005524">
    <property type="term" value="F:ATP binding"/>
    <property type="evidence" value="ECO:0007669"/>
    <property type="project" value="InterPro"/>
</dbReference>
<dbReference type="AlphaFoldDB" id="T0KMW0"/>
<dbReference type="InterPro" id="IPR058257">
    <property type="entry name" value="CorA-like_dom"/>
</dbReference>
<dbReference type="SUPFAM" id="SSF56112">
    <property type="entry name" value="Protein kinase-like (PK-like)"/>
    <property type="match status" value="1"/>
</dbReference>
<dbReference type="InterPro" id="IPR011009">
    <property type="entry name" value="Kinase-like_dom_sf"/>
</dbReference>
<accession>T0KMW0</accession>
<dbReference type="InterPro" id="IPR000719">
    <property type="entry name" value="Prot_kinase_dom"/>
</dbReference>
<gene>
    <name evidence="3" type="ORF">CGLO_02905</name>
</gene>
<dbReference type="PROSITE" id="PS50011">
    <property type="entry name" value="PROTEIN_KINASE_DOM"/>
    <property type="match status" value="1"/>
</dbReference>
<organism evidence="3 4">
    <name type="scientific">Colletotrichum gloeosporioides (strain Cg-14)</name>
    <name type="common">Anthracnose fungus</name>
    <name type="synonym">Glomerella cingulata</name>
    <dbReference type="NCBI Taxonomy" id="1237896"/>
    <lineage>
        <taxon>Eukaryota</taxon>
        <taxon>Fungi</taxon>
        <taxon>Dikarya</taxon>
        <taxon>Ascomycota</taxon>
        <taxon>Pezizomycotina</taxon>
        <taxon>Sordariomycetes</taxon>
        <taxon>Hypocreomycetidae</taxon>
        <taxon>Glomerellales</taxon>
        <taxon>Glomerellaceae</taxon>
        <taxon>Colletotrichum</taxon>
        <taxon>Colletotrichum gloeosporioides species complex</taxon>
    </lineage>
</organism>
<evidence type="ECO:0000313" key="4">
    <source>
        <dbReference type="Proteomes" id="UP000015530"/>
    </source>
</evidence>
<feature type="domain" description="Protein kinase" evidence="2">
    <location>
        <begin position="538"/>
        <end position="960"/>
    </location>
</feature>
<feature type="compositionally biased region" description="Low complexity" evidence="1">
    <location>
        <begin position="317"/>
        <end position="332"/>
    </location>
</feature>
<protein>
    <recommendedName>
        <fullName evidence="2">Protein kinase domain-containing protein</fullName>
    </recommendedName>
</protein>
<dbReference type="PANTHER" id="PTHR24359:SF1">
    <property type="entry name" value="INHIBITOR OF NUCLEAR FACTOR KAPPA-B KINASE EPSILON SUBUNIT HOMOLOG 1-RELATED"/>
    <property type="match status" value="1"/>
</dbReference>
<dbReference type="Gene3D" id="1.10.510.10">
    <property type="entry name" value="Transferase(Phosphotransferase) domain 1"/>
    <property type="match status" value="1"/>
</dbReference>
<dbReference type="EMBL" id="AMYD01000599">
    <property type="protein sequence ID" value="EQB57022.1"/>
    <property type="molecule type" value="Genomic_DNA"/>
</dbReference>
<evidence type="ECO:0000256" key="1">
    <source>
        <dbReference type="SAM" id="MobiDB-lite"/>
    </source>
</evidence>